<evidence type="ECO:0000313" key="4">
    <source>
        <dbReference type="EMBL" id="NEC61083.1"/>
    </source>
</evidence>
<gene>
    <name evidence="4" type="ORF">G3I59_37180</name>
</gene>
<dbReference type="PANTHER" id="PTHR43103:SF3">
    <property type="entry name" value="ADP-L-GLYCERO-D-MANNO-HEPTOSE-6-EPIMERASE"/>
    <property type="match status" value="1"/>
</dbReference>
<name>A0ABX0C498_9PSEU</name>
<evidence type="ECO:0000256" key="1">
    <source>
        <dbReference type="ARBA" id="ARBA00022857"/>
    </source>
</evidence>
<evidence type="ECO:0000256" key="2">
    <source>
        <dbReference type="ARBA" id="ARBA00023277"/>
    </source>
</evidence>
<protein>
    <submittedName>
        <fullName evidence="4">NAD(P)-dependent oxidoreductase</fullName>
    </submittedName>
</protein>
<keyword evidence="1" id="KW-0521">NADP</keyword>
<accession>A0ABX0C498</accession>
<proteinExistence type="predicted"/>
<evidence type="ECO:0000313" key="5">
    <source>
        <dbReference type="Proteomes" id="UP000470404"/>
    </source>
</evidence>
<organism evidence="4 5">
    <name type="scientific">Amycolatopsis rubida</name>
    <dbReference type="NCBI Taxonomy" id="112413"/>
    <lineage>
        <taxon>Bacteria</taxon>
        <taxon>Bacillati</taxon>
        <taxon>Actinomycetota</taxon>
        <taxon>Actinomycetes</taxon>
        <taxon>Pseudonocardiales</taxon>
        <taxon>Pseudonocardiaceae</taxon>
        <taxon>Amycolatopsis</taxon>
    </lineage>
</organism>
<feature type="domain" description="NAD-dependent epimerase/dehydratase" evidence="3">
    <location>
        <begin position="3"/>
        <end position="252"/>
    </location>
</feature>
<dbReference type="InterPro" id="IPR036291">
    <property type="entry name" value="NAD(P)-bd_dom_sf"/>
</dbReference>
<dbReference type="InterPro" id="IPR001509">
    <property type="entry name" value="Epimerase_deHydtase"/>
</dbReference>
<evidence type="ECO:0000259" key="3">
    <source>
        <dbReference type="Pfam" id="PF01370"/>
    </source>
</evidence>
<dbReference type="PANTHER" id="PTHR43103">
    <property type="entry name" value="NUCLEOSIDE-DIPHOSPHATE-SUGAR EPIMERASE"/>
    <property type="match status" value="1"/>
</dbReference>
<keyword evidence="2" id="KW-0119">Carbohydrate metabolism</keyword>
<dbReference type="RefSeq" id="WP_067587665.1">
    <property type="nucleotide sequence ID" value="NZ_JAAGNC010000189.1"/>
</dbReference>
<reference evidence="4 5" key="1">
    <citation type="submission" date="2020-01" db="EMBL/GenBank/DDBJ databases">
        <title>Insect and environment-associated Actinomycetes.</title>
        <authorList>
            <person name="Currrie C."/>
            <person name="Chevrette M."/>
            <person name="Carlson C."/>
            <person name="Stubbendieck R."/>
            <person name="Wendt-Pienkowski E."/>
        </authorList>
    </citation>
    <scope>NUCLEOTIDE SEQUENCE [LARGE SCALE GENOMIC DNA]</scope>
    <source>
        <strain evidence="4 5">SID8386</strain>
    </source>
</reference>
<dbReference type="SUPFAM" id="SSF51735">
    <property type="entry name" value="NAD(P)-binding Rossmann-fold domains"/>
    <property type="match status" value="1"/>
</dbReference>
<keyword evidence="5" id="KW-1185">Reference proteome</keyword>
<dbReference type="Gene3D" id="3.40.50.720">
    <property type="entry name" value="NAD(P)-binding Rossmann-like Domain"/>
    <property type="match status" value="1"/>
</dbReference>
<dbReference type="Pfam" id="PF01370">
    <property type="entry name" value="Epimerase"/>
    <property type="match status" value="1"/>
</dbReference>
<sequence length="344" mass="36924">MAVMVTGIGHAGSYVVRDLLAAGEKVVLFGLFGGPGGPDAPTPDLHVLKRIIGDDYADRTEIVVGDIRDLDALSDTMRTHGVTKAVHMASMLSAAVEANPPLAIQVNAVGTANVFEAAARLKLKKVVWASSMDVFGHGPAYAGQTISDESVYDPPYLYGATKVFNEYLARQYARNHGLSITGLRLSRIYGYGEHIKASRGSGTSWLSSLLYDPAIGNDVEVVVPFGARSMDFVYIEDVADACLKALAHTEPGSRDYLTLGEYRPIKDAYDFVRRVFPAAPVRLDENDAPLPPGSSMTWAVRHDGSRAAAEIGYAPRIRLEEGLLRTINANRADAGLPPVAAPNN</sequence>
<dbReference type="EMBL" id="JAAGNC010000189">
    <property type="protein sequence ID" value="NEC61083.1"/>
    <property type="molecule type" value="Genomic_DNA"/>
</dbReference>
<comment type="caution">
    <text evidence="4">The sequence shown here is derived from an EMBL/GenBank/DDBJ whole genome shotgun (WGS) entry which is preliminary data.</text>
</comment>
<dbReference type="Proteomes" id="UP000470404">
    <property type="component" value="Unassembled WGS sequence"/>
</dbReference>